<protein>
    <submittedName>
        <fullName evidence="2">Uncharacterized protein</fullName>
    </submittedName>
</protein>
<dbReference type="EMBL" id="CADCTA010000114">
    <property type="protein sequence ID" value="CAA9268055.1"/>
    <property type="molecule type" value="Genomic_DNA"/>
</dbReference>
<organism evidence="2">
    <name type="scientific">uncultured Chthoniobacterales bacterium</name>
    <dbReference type="NCBI Taxonomy" id="1836801"/>
    <lineage>
        <taxon>Bacteria</taxon>
        <taxon>Pseudomonadati</taxon>
        <taxon>Verrucomicrobiota</taxon>
        <taxon>Spartobacteria</taxon>
        <taxon>Chthoniobacterales</taxon>
        <taxon>environmental samples</taxon>
    </lineage>
</organism>
<name>A0A6J4J521_9BACT</name>
<accession>A0A6J4J521</accession>
<sequence>MKPNLLRLALAATLICGAIALTSVAQPPPPGGAEPQTPTAGLAGDVVDFKLLLPLLPEAPAGWKADAPEGSTEDLGEMKLTNVHRDYQKDQTGDAPTTAISILDSAANPEYVESTTSAWDADTSDLEGYSKKLNIEGMPGFETFENDGKHGSLWLLVAKRYFLQIETSGQDPKELQEWLKRIDVKKLAAIK</sequence>
<keyword evidence="1" id="KW-0732">Signal</keyword>
<evidence type="ECO:0000313" key="2">
    <source>
        <dbReference type="EMBL" id="CAA9268055.1"/>
    </source>
</evidence>
<proteinExistence type="predicted"/>
<feature type="signal peptide" evidence="1">
    <location>
        <begin position="1"/>
        <end position="25"/>
    </location>
</feature>
<dbReference type="AlphaFoldDB" id="A0A6J4J521"/>
<feature type="chain" id="PRO_5026912382" evidence="1">
    <location>
        <begin position="26"/>
        <end position="191"/>
    </location>
</feature>
<reference evidence="2" key="1">
    <citation type="submission" date="2020-02" db="EMBL/GenBank/DDBJ databases">
        <authorList>
            <person name="Meier V. D."/>
        </authorList>
    </citation>
    <scope>NUCLEOTIDE SEQUENCE</scope>
    <source>
        <strain evidence="2">AVDCRST_MAG42</strain>
    </source>
</reference>
<evidence type="ECO:0000256" key="1">
    <source>
        <dbReference type="SAM" id="SignalP"/>
    </source>
</evidence>
<gene>
    <name evidence="2" type="ORF">AVDCRST_MAG42-3095</name>
</gene>